<comment type="similarity">
    <text evidence="4">In the N-terminal section; belongs to the cytochrome P450 family.</text>
</comment>
<comment type="cofactor">
    <cofactor evidence="1">
        <name>FMN</name>
        <dbReference type="ChEBI" id="CHEBI:58210"/>
    </cofactor>
</comment>
<evidence type="ECO:0000256" key="1">
    <source>
        <dbReference type="ARBA" id="ARBA00001917"/>
    </source>
</evidence>
<dbReference type="OrthoDB" id="1470350at2759"/>
<evidence type="ECO:0000313" key="18">
    <source>
        <dbReference type="EMBL" id="PHH69786.1"/>
    </source>
</evidence>
<dbReference type="AlphaFoldDB" id="A0A2C5YPY9"/>
<evidence type="ECO:0000256" key="7">
    <source>
        <dbReference type="ARBA" id="ARBA00022630"/>
    </source>
</evidence>
<accession>A0A2C5YPY9</accession>
<evidence type="ECO:0000256" key="13">
    <source>
        <dbReference type="ARBA" id="ARBA00023002"/>
    </source>
</evidence>
<evidence type="ECO:0000256" key="2">
    <source>
        <dbReference type="ARBA" id="ARBA00001971"/>
    </source>
</evidence>
<dbReference type="GO" id="GO:0005506">
    <property type="term" value="F:iron ion binding"/>
    <property type="evidence" value="ECO:0007669"/>
    <property type="project" value="InterPro"/>
</dbReference>
<evidence type="ECO:0000256" key="16">
    <source>
        <dbReference type="PIRSR" id="PIRSR602401-1"/>
    </source>
</evidence>
<dbReference type="PANTHER" id="PTHR24305">
    <property type="entry name" value="CYTOCHROME P450"/>
    <property type="match status" value="1"/>
</dbReference>
<keyword evidence="8" id="KW-0288">FMN</keyword>
<dbReference type="GO" id="GO:0020037">
    <property type="term" value="F:heme binding"/>
    <property type="evidence" value="ECO:0007669"/>
    <property type="project" value="InterPro"/>
</dbReference>
<dbReference type="PROSITE" id="PS00086">
    <property type="entry name" value="CYTOCHROME_P450"/>
    <property type="match status" value="1"/>
</dbReference>
<comment type="similarity">
    <text evidence="17">Belongs to the cytochrome P450 family.</text>
</comment>
<evidence type="ECO:0000256" key="9">
    <source>
        <dbReference type="ARBA" id="ARBA00022723"/>
    </source>
</evidence>
<evidence type="ECO:0000256" key="6">
    <source>
        <dbReference type="ARBA" id="ARBA00022617"/>
    </source>
</evidence>
<keyword evidence="9 16" id="KW-0479">Metal-binding</keyword>
<dbReference type="InterPro" id="IPR001128">
    <property type="entry name" value="Cyt_P450"/>
</dbReference>
<keyword evidence="5" id="KW-0813">Transport</keyword>
<dbReference type="InterPro" id="IPR036396">
    <property type="entry name" value="Cyt_P450_sf"/>
</dbReference>
<proteinExistence type="inferred from homology"/>
<protein>
    <recommendedName>
        <fullName evidence="20">Cytochrome P450</fullName>
    </recommendedName>
</protein>
<comment type="cofactor">
    <cofactor evidence="2 16">
        <name>heme</name>
        <dbReference type="ChEBI" id="CHEBI:30413"/>
    </cofactor>
</comment>
<comment type="cofactor">
    <cofactor evidence="3">
        <name>FAD</name>
        <dbReference type="ChEBI" id="CHEBI:57692"/>
    </cofactor>
</comment>
<dbReference type="InterPro" id="IPR002401">
    <property type="entry name" value="Cyt_P450_E_grp-I"/>
</dbReference>
<organism evidence="18 19">
    <name type="scientific">Ophiocordyceps australis</name>
    <dbReference type="NCBI Taxonomy" id="1399860"/>
    <lineage>
        <taxon>Eukaryota</taxon>
        <taxon>Fungi</taxon>
        <taxon>Dikarya</taxon>
        <taxon>Ascomycota</taxon>
        <taxon>Pezizomycotina</taxon>
        <taxon>Sordariomycetes</taxon>
        <taxon>Hypocreomycetidae</taxon>
        <taxon>Hypocreales</taxon>
        <taxon>Ophiocordycipitaceae</taxon>
        <taxon>Ophiocordyceps</taxon>
    </lineage>
</organism>
<sequence>MSQPIPQPRGVPLLGNIFDVNPANTWASLNKLAAEYGEIFKIKALGKTIVFVSSVALAEELCDEKRFRKYVGGPIVEIRAAVSAALFTAYESEDDVWGVAHRIMAPQLQPPALALHFDEMRDTTRELLHIWKQAGTSPISPFDDLSRLGLELTTQTLAGCKRDPLTGPEPPMLRAMEDSTAEAMMRPTRLSLVNWLLYGRKFKSAIKTMRTWAQDVVEQHRQTYGDERPNNLLSAMLHEKDPVTGKGLTETQVIDELVSLPIGSATAPCMLPYALFLLLKNPDKMAKARDEIDGMLGDGELKLEHLEQLKYMQAVLYESLRLSCAAAGFNIEPRPRDKADDTSPVMLAGGKYQVPYNQPMIIVMYGVNRDPAVFDEPEAFRPERMMGAEFERLPPGAKKWFGNGKRRCIGEHWAWQCSMVVLVLMLREMDFEMDNEAYTMHQDGWFAIRPVGFKVKAKTRERET</sequence>
<dbReference type="GO" id="GO:0016705">
    <property type="term" value="F:oxidoreductase activity, acting on paired donors, with incorporation or reduction of molecular oxygen"/>
    <property type="evidence" value="ECO:0007669"/>
    <property type="project" value="InterPro"/>
</dbReference>
<evidence type="ECO:0000256" key="8">
    <source>
        <dbReference type="ARBA" id="ARBA00022643"/>
    </source>
</evidence>
<evidence type="ECO:0000256" key="5">
    <source>
        <dbReference type="ARBA" id="ARBA00022448"/>
    </source>
</evidence>
<keyword evidence="10" id="KW-0274">FAD</keyword>
<evidence type="ECO:0008006" key="20">
    <source>
        <dbReference type="Google" id="ProtNLM"/>
    </source>
</evidence>
<dbReference type="GO" id="GO:0004497">
    <property type="term" value="F:monooxygenase activity"/>
    <property type="evidence" value="ECO:0007669"/>
    <property type="project" value="UniProtKB-KW"/>
</dbReference>
<keyword evidence="19" id="KW-1185">Reference proteome</keyword>
<dbReference type="FunFam" id="1.10.630.10:FF:000040">
    <property type="entry name" value="Bifunctional cytochrome P450/NADPH--P450 reductase"/>
    <property type="match status" value="1"/>
</dbReference>
<dbReference type="Pfam" id="PF00067">
    <property type="entry name" value="p450"/>
    <property type="match status" value="1"/>
</dbReference>
<evidence type="ECO:0000256" key="11">
    <source>
        <dbReference type="ARBA" id="ARBA00022857"/>
    </source>
</evidence>
<keyword evidence="6 16" id="KW-0349">Heme</keyword>
<dbReference type="SUPFAM" id="SSF48264">
    <property type="entry name" value="Cytochrome P450"/>
    <property type="match status" value="1"/>
</dbReference>
<keyword evidence="14 16" id="KW-0408">Iron</keyword>
<dbReference type="InterPro" id="IPR050121">
    <property type="entry name" value="Cytochrome_P450_monoxygenase"/>
</dbReference>
<name>A0A2C5YPY9_9HYPO</name>
<gene>
    <name evidence="18" type="ORF">CDD82_7514</name>
</gene>
<keyword evidence="11" id="KW-0521">NADP</keyword>
<feature type="binding site" description="axial binding residue" evidence="16">
    <location>
        <position position="408"/>
    </location>
    <ligand>
        <name>heme</name>
        <dbReference type="ChEBI" id="CHEBI:30413"/>
    </ligand>
    <ligandPart>
        <name>Fe</name>
        <dbReference type="ChEBI" id="CHEBI:18248"/>
    </ligandPart>
</feature>
<dbReference type="Gene3D" id="1.10.630.10">
    <property type="entry name" value="Cytochrome P450"/>
    <property type="match status" value="1"/>
</dbReference>
<dbReference type="EMBL" id="NJEU01000888">
    <property type="protein sequence ID" value="PHH69786.1"/>
    <property type="molecule type" value="Genomic_DNA"/>
</dbReference>
<evidence type="ECO:0000256" key="17">
    <source>
        <dbReference type="RuleBase" id="RU000461"/>
    </source>
</evidence>
<dbReference type="PANTHER" id="PTHR24305:SF108">
    <property type="entry name" value="P450, PUTATIVE (EUROFUNG)-RELATED"/>
    <property type="match status" value="1"/>
</dbReference>
<keyword evidence="12" id="KW-0249">Electron transport</keyword>
<evidence type="ECO:0000256" key="12">
    <source>
        <dbReference type="ARBA" id="ARBA00022982"/>
    </source>
</evidence>
<dbReference type="PRINTS" id="PR00463">
    <property type="entry name" value="EP450I"/>
</dbReference>
<evidence type="ECO:0000256" key="14">
    <source>
        <dbReference type="ARBA" id="ARBA00023004"/>
    </source>
</evidence>
<keyword evidence="7" id="KW-0285">Flavoprotein</keyword>
<comment type="caution">
    <text evidence="18">The sequence shown here is derived from an EMBL/GenBank/DDBJ whole genome shotgun (WGS) entry which is preliminary data.</text>
</comment>
<evidence type="ECO:0000256" key="15">
    <source>
        <dbReference type="ARBA" id="ARBA00023033"/>
    </source>
</evidence>
<evidence type="ECO:0000256" key="3">
    <source>
        <dbReference type="ARBA" id="ARBA00001974"/>
    </source>
</evidence>
<evidence type="ECO:0000313" key="19">
    <source>
        <dbReference type="Proteomes" id="UP000224854"/>
    </source>
</evidence>
<keyword evidence="15 17" id="KW-0503">Monooxygenase</keyword>
<reference evidence="18 19" key="1">
    <citation type="submission" date="2017-06" db="EMBL/GenBank/DDBJ databases">
        <title>Ant-infecting Ophiocordyceps genomes reveal a high diversity of potential behavioral manipulation genes and a possible major role for enterotoxins.</title>
        <authorList>
            <person name="De Bekker C."/>
            <person name="Evans H.C."/>
            <person name="Brachmann A."/>
            <person name="Hughes D.P."/>
        </authorList>
    </citation>
    <scope>NUCLEOTIDE SEQUENCE [LARGE SCALE GENOMIC DNA]</scope>
    <source>
        <strain evidence="18 19">1348a</strain>
    </source>
</reference>
<evidence type="ECO:0000256" key="4">
    <source>
        <dbReference type="ARBA" id="ARBA00010018"/>
    </source>
</evidence>
<keyword evidence="13 17" id="KW-0560">Oxidoreductase</keyword>
<evidence type="ECO:0000256" key="10">
    <source>
        <dbReference type="ARBA" id="ARBA00022827"/>
    </source>
</evidence>
<dbReference type="Proteomes" id="UP000224854">
    <property type="component" value="Unassembled WGS sequence"/>
</dbReference>
<dbReference type="InterPro" id="IPR017972">
    <property type="entry name" value="Cyt_P450_CS"/>
</dbReference>